<dbReference type="GO" id="GO:0046872">
    <property type="term" value="F:metal ion binding"/>
    <property type="evidence" value="ECO:0007669"/>
    <property type="project" value="UniProtKB-KW"/>
</dbReference>
<dbReference type="PANTHER" id="PTHR43084:SF1">
    <property type="entry name" value="PERSULFIDE DIOXYGENASE ETHE1, MITOCHONDRIAL"/>
    <property type="match status" value="1"/>
</dbReference>
<keyword evidence="1" id="KW-0479">Metal-binding</keyword>
<organism evidence="3 4">
    <name type="scientific">Mycena sanguinolenta</name>
    <dbReference type="NCBI Taxonomy" id="230812"/>
    <lineage>
        <taxon>Eukaryota</taxon>
        <taxon>Fungi</taxon>
        <taxon>Dikarya</taxon>
        <taxon>Basidiomycota</taxon>
        <taxon>Agaricomycotina</taxon>
        <taxon>Agaricomycetes</taxon>
        <taxon>Agaricomycetidae</taxon>
        <taxon>Agaricales</taxon>
        <taxon>Marasmiineae</taxon>
        <taxon>Mycenaceae</taxon>
        <taxon>Mycena</taxon>
    </lineage>
</organism>
<dbReference type="Gene3D" id="3.60.15.10">
    <property type="entry name" value="Ribonuclease Z/Hydroxyacylglutathione hydrolase-like"/>
    <property type="match status" value="1"/>
</dbReference>
<dbReference type="Proteomes" id="UP000623467">
    <property type="component" value="Unassembled WGS sequence"/>
</dbReference>
<dbReference type="InterPro" id="IPR051682">
    <property type="entry name" value="Mito_Persulfide_Diox"/>
</dbReference>
<dbReference type="InterPro" id="IPR001279">
    <property type="entry name" value="Metallo-B-lactamas"/>
</dbReference>
<keyword evidence="4" id="KW-1185">Reference proteome</keyword>
<evidence type="ECO:0000313" key="4">
    <source>
        <dbReference type="Proteomes" id="UP000623467"/>
    </source>
</evidence>
<dbReference type="InterPro" id="IPR044528">
    <property type="entry name" value="POD-like_MBL-fold"/>
</dbReference>
<dbReference type="InterPro" id="IPR036866">
    <property type="entry name" value="RibonucZ/Hydroxyglut_hydro"/>
</dbReference>
<dbReference type="SMART" id="SM00849">
    <property type="entry name" value="Lactamase_B"/>
    <property type="match status" value="1"/>
</dbReference>
<dbReference type="EMBL" id="JACAZH010000001">
    <property type="protein sequence ID" value="KAF7376141.1"/>
    <property type="molecule type" value="Genomic_DNA"/>
</dbReference>
<protein>
    <recommendedName>
        <fullName evidence="2">Metallo-beta-lactamase domain-containing protein</fullName>
    </recommendedName>
</protein>
<comment type="caution">
    <text evidence="3">The sequence shown here is derived from an EMBL/GenBank/DDBJ whole genome shotgun (WGS) entry which is preliminary data.</text>
</comment>
<evidence type="ECO:0000313" key="3">
    <source>
        <dbReference type="EMBL" id="KAF7376141.1"/>
    </source>
</evidence>
<sequence length="332" mass="36761">MLRRAAIQSLSRLPSPRLGPPNGLRTLASMAEPSFHFSQCGNCPDVFSFFEKRTSTWLVMQYAVLDPVTKDAALIDTVLDYDPPSGRIATTTADGILAWIEKQGLNIKYILETHAHADHLTASQYYKKKFNAPIGIGKRISMVQETFAPVYGFEPSAFEGSFDLLFEDDEQFKLGALDCRVMHLPGHTPDHVSYVIGESVFTGDSIFQPDVGSARCDFPGGDAKELYSSMQRLMGLPDHYRLFVGHDYPDGRSQLSVSTVGEQRSLNKHSKVGVTEAEFVEFRKTRDSVLGAPQLLHPSLQTNIRGGRLPPRDSSGSLWFRIPLTPPVALSV</sequence>
<name>A0A8H6ZFW2_9AGAR</name>
<proteinExistence type="predicted"/>
<dbReference type="AlphaFoldDB" id="A0A8H6ZFW2"/>
<dbReference type="GO" id="GO:0070813">
    <property type="term" value="P:hydrogen sulfide metabolic process"/>
    <property type="evidence" value="ECO:0007669"/>
    <property type="project" value="TreeGrafter"/>
</dbReference>
<dbReference type="OrthoDB" id="449487at2759"/>
<dbReference type="GO" id="GO:0006749">
    <property type="term" value="P:glutathione metabolic process"/>
    <property type="evidence" value="ECO:0007669"/>
    <property type="project" value="InterPro"/>
</dbReference>
<dbReference type="GO" id="GO:0050313">
    <property type="term" value="F:sulfur dioxygenase activity"/>
    <property type="evidence" value="ECO:0007669"/>
    <property type="project" value="InterPro"/>
</dbReference>
<gene>
    <name evidence="3" type="ORF">MSAN_00029000</name>
</gene>
<dbReference type="SUPFAM" id="SSF56281">
    <property type="entry name" value="Metallo-hydrolase/oxidoreductase"/>
    <property type="match status" value="1"/>
</dbReference>
<evidence type="ECO:0000256" key="1">
    <source>
        <dbReference type="ARBA" id="ARBA00022723"/>
    </source>
</evidence>
<dbReference type="CDD" id="cd07724">
    <property type="entry name" value="POD-like_MBL-fold"/>
    <property type="match status" value="1"/>
</dbReference>
<dbReference type="PANTHER" id="PTHR43084">
    <property type="entry name" value="PERSULFIDE DIOXYGENASE ETHE1"/>
    <property type="match status" value="1"/>
</dbReference>
<evidence type="ECO:0000259" key="2">
    <source>
        <dbReference type="SMART" id="SM00849"/>
    </source>
</evidence>
<feature type="domain" description="Metallo-beta-lactamase" evidence="2">
    <location>
        <begin position="58"/>
        <end position="246"/>
    </location>
</feature>
<reference evidence="3" key="1">
    <citation type="submission" date="2020-05" db="EMBL/GenBank/DDBJ databases">
        <title>Mycena genomes resolve the evolution of fungal bioluminescence.</title>
        <authorList>
            <person name="Tsai I.J."/>
        </authorList>
    </citation>
    <scope>NUCLEOTIDE SEQUENCE</scope>
    <source>
        <strain evidence="3">160909Yilan</strain>
    </source>
</reference>
<dbReference type="Pfam" id="PF00753">
    <property type="entry name" value="Lactamase_B"/>
    <property type="match status" value="1"/>
</dbReference>
<accession>A0A8H6ZFW2</accession>